<reference evidence="9 10" key="1">
    <citation type="submission" date="2018-07" db="EMBL/GenBank/DDBJ databases">
        <title>Leeuwenhoekiella genomics.</title>
        <authorList>
            <person name="Tahon G."/>
            <person name="Willems A."/>
        </authorList>
    </citation>
    <scope>NUCLEOTIDE SEQUENCE [LARGE SCALE GENOMIC DNA]</scope>
    <source>
        <strain evidence="9 10">R-50232</strain>
    </source>
</reference>
<dbReference type="PANTHER" id="PTHR43772:SF2">
    <property type="entry name" value="PUTATIVE (AFU_ORTHOLOGUE AFUA_2G04480)-RELATED"/>
    <property type="match status" value="1"/>
</dbReference>
<evidence type="ECO:0000256" key="8">
    <source>
        <dbReference type="RuleBase" id="RU361187"/>
    </source>
</evidence>
<dbReference type="AlphaFoldDB" id="A0A4Q0NSK0"/>
<evidence type="ECO:0000256" key="2">
    <source>
        <dbReference type="ARBA" id="ARBA00022651"/>
    </source>
</evidence>
<dbReference type="InterPro" id="IPR006710">
    <property type="entry name" value="Glyco_hydro_43"/>
</dbReference>
<dbReference type="Pfam" id="PF04616">
    <property type="entry name" value="Glyco_hydro_43"/>
    <property type="match status" value="1"/>
</dbReference>
<dbReference type="GO" id="GO:0045493">
    <property type="term" value="P:xylan catabolic process"/>
    <property type="evidence" value="ECO:0007669"/>
    <property type="project" value="UniProtKB-KW"/>
</dbReference>
<dbReference type="Gene3D" id="2.115.10.20">
    <property type="entry name" value="Glycosyl hydrolase domain, family 43"/>
    <property type="match status" value="1"/>
</dbReference>
<keyword evidence="10" id="KW-1185">Reference proteome</keyword>
<feature type="active site" description="Proton acceptor" evidence="6">
    <location>
        <position position="66"/>
    </location>
</feature>
<keyword evidence="3 8" id="KW-0378">Hydrolase</keyword>
<dbReference type="EMBL" id="QOVI01000006">
    <property type="protein sequence ID" value="RXG12524.1"/>
    <property type="molecule type" value="Genomic_DNA"/>
</dbReference>
<dbReference type="Proteomes" id="UP000289821">
    <property type="component" value="Unassembled WGS sequence"/>
</dbReference>
<evidence type="ECO:0000256" key="6">
    <source>
        <dbReference type="PIRSR" id="PIRSR606710-1"/>
    </source>
</evidence>
<organism evidence="9 10">
    <name type="scientific">Leeuwenhoekiella aestuarii</name>
    <dbReference type="NCBI Taxonomy" id="2249426"/>
    <lineage>
        <taxon>Bacteria</taxon>
        <taxon>Pseudomonadati</taxon>
        <taxon>Bacteroidota</taxon>
        <taxon>Flavobacteriia</taxon>
        <taxon>Flavobacteriales</taxon>
        <taxon>Flavobacteriaceae</taxon>
        <taxon>Leeuwenhoekiella</taxon>
    </lineage>
</organism>
<dbReference type="GO" id="GO:0004553">
    <property type="term" value="F:hydrolase activity, hydrolyzing O-glycosyl compounds"/>
    <property type="evidence" value="ECO:0007669"/>
    <property type="project" value="InterPro"/>
</dbReference>
<evidence type="ECO:0000256" key="5">
    <source>
        <dbReference type="ARBA" id="ARBA00023295"/>
    </source>
</evidence>
<gene>
    <name evidence="9" type="ORF">DSM04_1062</name>
</gene>
<evidence type="ECO:0000313" key="10">
    <source>
        <dbReference type="Proteomes" id="UP000289821"/>
    </source>
</evidence>
<dbReference type="InterPro" id="IPR023296">
    <property type="entry name" value="Glyco_hydro_beta-prop_sf"/>
</dbReference>
<feature type="site" description="Important for catalytic activity, responsible for pKa modulation of the active site Glu and correct orientation of both the proton donor and substrate" evidence="7">
    <location>
        <position position="182"/>
    </location>
</feature>
<keyword evidence="2" id="KW-0858">Xylan degradation</keyword>
<evidence type="ECO:0000313" key="9">
    <source>
        <dbReference type="EMBL" id="RXG12524.1"/>
    </source>
</evidence>
<name>A0A4Q0NSK0_9FLAO</name>
<keyword evidence="2" id="KW-0624">Polysaccharide degradation</keyword>
<proteinExistence type="inferred from homology"/>
<accession>A0A4Q0NSK0</accession>
<dbReference type="InterPro" id="IPR052176">
    <property type="entry name" value="Glycosyl_Hydrlase_43_Enz"/>
</dbReference>
<sequence length="350" mass="39480">MYYILDSFYLFLEKNIISILMKQIIIALLITNILAGCKTEKKEEKESQVVTDAIIANPILDGYYADPSIIQEDGKFYIYATKDPWGKDDLAFLESSDFKSWELKELNWPTKEACTSPTSNGSMVWAPSVVKAKNGNYYMYVSVGSEVWAGVAKSPEGPWKNAKDDNTPLITRDLFPEYHMIDAEAFIDDDGQAYLYWGSGLDWVNGHCFVVKLKEDMITFDGEIKDVTPENYFEAPVMIKRNGTYYLMYSDGKVIEDTYKVRYAIGDNPFGPFTEAETSPILSTASDSITYSPGHHTVFSKGGQDYILYHRHSANSPESTDLLRELCVDSLNFTKDGLLKKVKPSGIAPF</sequence>
<dbReference type="SUPFAM" id="SSF75005">
    <property type="entry name" value="Arabinanase/levansucrase/invertase"/>
    <property type="match status" value="1"/>
</dbReference>
<keyword evidence="5 8" id="KW-0326">Glycosidase</keyword>
<evidence type="ECO:0000256" key="3">
    <source>
        <dbReference type="ARBA" id="ARBA00022801"/>
    </source>
</evidence>
<keyword evidence="4" id="KW-0119">Carbohydrate metabolism</keyword>
<evidence type="ECO:0000256" key="4">
    <source>
        <dbReference type="ARBA" id="ARBA00023277"/>
    </source>
</evidence>
<comment type="similarity">
    <text evidence="1 8">Belongs to the glycosyl hydrolase 43 family.</text>
</comment>
<evidence type="ECO:0000256" key="1">
    <source>
        <dbReference type="ARBA" id="ARBA00009865"/>
    </source>
</evidence>
<feature type="active site" description="Proton donor" evidence="6">
    <location>
        <position position="234"/>
    </location>
</feature>
<dbReference type="PANTHER" id="PTHR43772">
    <property type="entry name" value="ENDO-1,4-BETA-XYLANASE"/>
    <property type="match status" value="1"/>
</dbReference>
<comment type="caution">
    <text evidence="9">The sequence shown here is derived from an EMBL/GenBank/DDBJ whole genome shotgun (WGS) entry which is preliminary data.</text>
</comment>
<protein>
    <submittedName>
        <fullName evidence="9">Glycosyl hydrolase family 43</fullName>
    </submittedName>
</protein>
<dbReference type="CDD" id="cd18608">
    <property type="entry name" value="GH43_F5-8_typeC-like"/>
    <property type="match status" value="1"/>
</dbReference>
<evidence type="ECO:0000256" key="7">
    <source>
        <dbReference type="PIRSR" id="PIRSR606710-2"/>
    </source>
</evidence>